<organism evidence="11 12">
    <name type="scientific">Puccinia striiformis</name>
    <dbReference type="NCBI Taxonomy" id="27350"/>
    <lineage>
        <taxon>Eukaryota</taxon>
        <taxon>Fungi</taxon>
        <taxon>Dikarya</taxon>
        <taxon>Basidiomycota</taxon>
        <taxon>Pucciniomycotina</taxon>
        <taxon>Pucciniomycetes</taxon>
        <taxon>Pucciniales</taxon>
        <taxon>Pucciniaceae</taxon>
        <taxon>Puccinia</taxon>
    </lineage>
</organism>
<sequence>MFNRNTQQSGPTLQHPKPVPPPFNLPASPPIPDTQSFSSNPYSSNSNERIRTSTASSSDYQRFSSPPAVPHELGDQQPFYQNQYQQNSPPNPLHQHQQHHQHQQQQHNQWQNPGIGQPNNNFASSNPFGVNDMTAQMGMQFGQSAMKAGSEYVEKNAITGQVEGYQPPRSDLNCPDAYIPVMALMTYILLSGAVAGSKGRFDPELLSIAASQGCYLLNIQGDGAVIDLVAYSGYKFVGIIVSLLASLAGLRSSICWAIFVYVFGANAFFLLRSLRYVILPDPSGQSFGASPTTTSSTVNSTQKSRRVQFLFAISVSQLASMWLLSRV</sequence>
<dbReference type="PANTHER" id="PTHR14083">
    <property type="entry name" value="YIP1 INTERACTING FACTOR HOMOLOG YIF1 PROTEIN"/>
    <property type="match status" value="1"/>
</dbReference>
<evidence type="ECO:0000256" key="4">
    <source>
        <dbReference type="ARBA" id="ARBA00022824"/>
    </source>
</evidence>
<keyword evidence="3 9" id="KW-0812">Transmembrane</keyword>
<evidence type="ECO:0000256" key="5">
    <source>
        <dbReference type="ARBA" id="ARBA00022927"/>
    </source>
</evidence>
<dbReference type="GO" id="GO:0005789">
    <property type="term" value="C:endoplasmic reticulum membrane"/>
    <property type="evidence" value="ECO:0007669"/>
    <property type="project" value="UniProtKB-SubCell"/>
</dbReference>
<feature type="transmembrane region" description="Helical" evidence="9">
    <location>
        <begin position="254"/>
        <end position="271"/>
    </location>
</feature>
<keyword evidence="4 9" id="KW-0256">Endoplasmic reticulum</keyword>
<accession>A0A2S4W5E0</accession>
<evidence type="ECO:0000313" key="11">
    <source>
        <dbReference type="EMBL" id="POW16973.1"/>
    </source>
</evidence>
<keyword evidence="2 9" id="KW-0813">Transport</keyword>
<dbReference type="GO" id="GO:0005793">
    <property type="term" value="C:endoplasmic reticulum-Golgi intermediate compartment"/>
    <property type="evidence" value="ECO:0007669"/>
    <property type="project" value="UniProtKB-UniRule"/>
</dbReference>
<evidence type="ECO:0000256" key="9">
    <source>
        <dbReference type="RuleBase" id="RU368073"/>
    </source>
</evidence>
<dbReference type="GO" id="GO:0030134">
    <property type="term" value="C:COPII-coated ER to Golgi transport vesicle"/>
    <property type="evidence" value="ECO:0007669"/>
    <property type="project" value="TreeGrafter"/>
</dbReference>
<proteinExistence type="inferred from homology"/>
<keyword evidence="8 9" id="KW-0472">Membrane</keyword>
<comment type="similarity">
    <text evidence="1 9">Belongs to the YIF1 family.</text>
</comment>
<keyword evidence="7 9" id="KW-0333">Golgi apparatus</keyword>
<reference evidence="11" key="1">
    <citation type="submission" date="2017-12" db="EMBL/GenBank/DDBJ databases">
        <title>Gene loss provides genomic basis for host adaptation in cereal stripe rust fungi.</title>
        <authorList>
            <person name="Xia C."/>
        </authorList>
    </citation>
    <scope>NUCLEOTIDE SEQUENCE [LARGE SCALE GENOMIC DNA]</scope>
    <source>
        <strain evidence="11">93-210</strain>
    </source>
</reference>
<feature type="compositionally biased region" description="Polar residues" evidence="10">
    <location>
        <begin position="117"/>
        <end position="128"/>
    </location>
</feature>
<dbReference type="Proteomes" id="UP000239156">
    <property type="component" value="Unassembled WGS sequence"/>
</dbReference>
<gene>
    <name evidence="11" type="ORF">PSTT_00892</name>
</gene>
<feature type="region of interest" description="Disordered" evidence="10">
    <location>
        <begin position="1"/>
        <end position="129"/>
    </location>
</feature>
<feature type="transmembrane region" description="Helical" evidence="9">
    <location>
        <begin position="228"/>
        <end position="248"/>
    </location>
</feature>
<feature type="compositionally biased region" description="Low complexity" evidence="10">
    <location>
        <begin position="76"/>
        <end position="88"/>
    </location>
</feature>
<comment type="subcellular location">
    <subcellularLocation>
        <location evidence="9">Endoplasmic reticulum membrane</location>
        <topology evidence="9">Multi-pass membrane protein</topology>
    </subcellularLocation>
    <subcellularLocation>
        <location evidence="9">Golgi apparatus membrane</location>
        <topology evidence="9">Multi-pass membrane protein</topology>
    </subcellularLocation>
</comment>
<keyword evidence="6 9" id="KW-1133">Transmembrane helix</keyword>
<protein>
    <recommendedName>
        <fullName evidence="9">Protein YIF1</fullName>
    </recommendedName>
</protein>
<evidence type="ECO:0000256" key="6">
    <source>
        <dbReference type="ARBA" id="ARBA00022989"/>
    </source>
</evidence>
<comment type="caution">
    <text evidence="11">The sequence shown here is derived from an EMBL/GenBank/DDBJ whole genome shotgun (WGS) entry which is preliminary data.</text>
</comment>
<dbReference type="GO" id="GO:0000139">
    <property type="term" value="C:Golgi membrane"/>
    <property type="evidence" value="ECO:0007669"/>
    <property type="project" value="UniProtKB-SubCell"/>
</dbReference>
<comment type="function">
    <text evidence="9">Has a role in transport between endoplasmic reticulum and Golgi.</text>
</comment>
<dbReference type="GO" id="GO:0006888">
    <property type="term" value="P:endoplasmic reticulum to Golgi vesicle-mediated transport"/>
    <property type="evidence" value="ECO:0007669"/>
    <property type="project" value="UniProtKB-UniRule"/>
</dbReference>
<evidence type="ECO:0000256" key="7">
    <source>
        <dbReference type="ARBA" id="ARBA00023034"/>
    </source>
</evidence>
<evidence type="ECO:0000256" key="1">
    <source>
        <dbReference type="ARBA" id="ARBA00009727"/>
    </source>
</evidence>
<feature type="compositionally biased region" description="Polar residues" evidence="10">
    <location>
        <begin position="52"/>
        <end position="64"/>
    </location>
</feature>
<dbReference type="Pfam" id="PF03878">
    <property type="entry name" value="YIF1"/>
    <property type="match status" value="1"/>
</dbReference>
<feature type="compositionally biased region" description="Polar residues" evidence="10">
    <location>
        <begin position="1"/>
        <end position="12"/>
    </location>
</feature>
<name>A0A2S4W5E0_9BASI</name>
<dbReference type="AlphaFoldDB" id="A0A2S4W5E0"/>
<dbReference type="VEuPathDB" id="FungiDB:PSTT_00892"/>
<dbReference type="PANTHER" id="PTHR14083:SF0">
    <property type="entry name" value="YIP1D-INTERACTING FACTOR 1, ISOFORM C"/>
    <property type="match status" value="1"/>
</dbReference>
<keyword evidence="12" id="KW-1185">Reference proteome</keyword>
<feature type="compositionally biased region" description="Low complexity" evidence="10">
    <location>
        <begin position="36"/>
        <end position="47"/>
    </location>
</feature>
<keyword evidence="5 9" id="KW-0653">Protein transport</keyword>
<evidence type="ECO:0000256" key="3">
    <source>
        <dbReference type="ARBA" id="ARBA00022692"/>
    </source>
</evidence>
<feature type="compositionally biased region" description="Pro residues" evidence="10">
    <location>
        <begin position="17"/>
        <end position="32"/>
    </location>
</feature>
<evidence type="ECO:0000313" key="12">
    <source>
        <dbReference type="Proteomes" id="UP000239156"/>
    </source>
</evidence>
<evidence type="ECO:0000256" key="8">
    <source>
        <dbReference type="ARBA" id="ARBA00023136"/>
    </source>
</evidence>
<evidence type="ECO:0000256" key="10">
    <source>
        <dbReference type="SAM" id="MobiDB-lite"/>
    </source>
</evidence>
<feature type="transmembrane region" description="Helical" evidence="9">
    <location>
        <begin position="177"/>
        <end position="196"/>
    </location>
</feature>
<feature type="compositionally biased region" description="Low complexity" evidence="10">
    <location>
        <begin position="103"/>
        <end position="113"/>
    </location>
</feature>
<dbReference type="InterPro" id="IPR005578">
    <property type="entry name" value="Yif1_fam"/>
</dbReference>
<dbReference type="EMBL" id="PKSL01000004">
    <property type="protein sequence ID" value="POW16973.1"/>
    <property type="molecule type" value="Genomic_DNA"/>
</dbReference>
<dbReference type="GO" id="GO:0015031">
    <property type="term" value="P:protein transport"/>
    <property type="evidence" value="ECO:0007669"/>
    <property type="project" value="UniProtKB-KW"/>
</dbReference>
<dbReference type="VEuPathDB" id="FungiDB:PSHT_09163"/>
<evidence type="ECO:0000256" key="2">
    <source>
        <dbReference type="ARBA" id="ARBA00022448"/>
    </source>
</evidence>